<feature type="transmembrane region" description="Helical" evidence="7">
    <location>
        <begin position="236"/>
        <end position="261"/>
    </location>
</feature>
<dbReference type="EMBL" id="QICC01000071">
    <property type="protein sequence ID" value="RNM40633.1"/>
    <property type="molecule type" value="Genomic_DNA"/>
</dbReference>
<dbReference type="OrthoDB" id="9806127at2"/>
<evidence type="ECO:0000313" key="10">
    <source>
        <dbReference type="EMBL" id="RDB69491.1"/>
    </source>
</evidence>
<dbReference type="SUPFAM" id="SSF52540">
    <property type="entry name" value="P-loop containing nucleoside triphosphate hydrolases"/>
    <property type="match status" value="1"/>
</dbReference>
<evidence type="ECO:0000256" key="3">
    <source>
        <dbReference type="ARBA" id="ARBA00022741"/>
    </source>
</evidence>
<dbReference type="NCBIfam" id="TIGR02857">
    <property type="entry name" value="CydD"/>
    <property type="match status" value="1"/>
</dbReference>
<dbReference type="PANTHER" id="PTHR24221:SF614">
    <property type="entry name" value="GLUTATHIONE_L-CYSTEINE TRANSPORT SYSTEM ATP-BINDING_PERMEASE PROTEIN CYDC"/>
    <property type="match status" value="1"/>
</dbReference>
<evidence type="ECO:0000256" key="1">
    <source>
        <dbReference type="ARBA" id="ARBA00004651"/>
    </source>
</evidence>
<dbReference type="SUPFAM" id="SSF90123">
    <property type="entry name" value="ABC transporter transmembrane region"/>
    <property type="match status" value="1"/>
</dbReference>
<dbReference type="SMART" id="SM00382">
    <property type="entry name" value="AAA"/>
    <property type="match status" value="1"/>
</dbReference>
<feature type="transmembrane region" description="Helical" evidence="7">
    <location>
        <begin position="131"/>
        <end position="150"/>
    </location>
</feature>
<dbReference type="GO" id="GO:0140359">
    <property type="term" value="F:ABC-type transporter activity"/>
    <property type="evidence" value="ECO:0007669"/>
    <property type="project" value="InterPro"/>
</dbReference>
<dbReference type="CDD" id="cd18584">
    <property type="entry name" value="ABC_6TM_AarD_CydD"/>
    <property type="match status" value="1"/>
</dbReference>
<evidence type="ECO:0000256" key="7">
    <source>
        <dbReference type="SAM" id="Phobius"/>
    </source>
</evidence>
<dbReference type="GO" id="GO:0034040">
    <property type="term" value="F:ATPase-coupled lipid transmembrane transporter activity"/>
    <property type="evidence" value="ECO:0007669"/>
    <property type="project" value="TreeGrafter"/>
</dbReference>
<dbReference type="PANTHER" id="PTHR24221">
    <property type="entry name" value="ATP-BINDING CASSETTE SUB-FAMILY B"/>
    <property type="match status" value="1"/>
</dbReference>
<dbReference type="Proteomes" id="UP000253817">
    <property type="component" value="Unassembled WGS sequence"/>
</dbReference>
<dbReference type="Gene3D" id="3.40.50.300">
    <property type="entry name" value="P-loop containing nucleotide triphosphate hydrolases"/>
    <property type="match status" value="1"/>
</dbReference>
<reference evidence="11" key="3">
    <citation type="journal article" date="2019" name="Microbiol. Resour. Announc.">
        <title>Draft Genome Sequences of Type Strains of Gordonibacter faecihominis, Paraeggerthella hongkongensis, Parvibacter caecicola,Slackia equolifaciens, Slackia faecicanis, and Slackia isoflavoniconvertens.</title>
        <authorList>
            <person name="Danylec N."/>
            <person name="Stoll D.A."/>
            <person name="Dotsch A."/>
            <person name="Huch M."/>
        </authorList>
    </citation>
    <scope>NUCLEOTIDE SEQUENCE</scope>
    <source>
        <strain evidence="11">DSM 16107</strain>
    </source>
</reference>
<dbReference type="InterPro" id="IPR036640">
    <property type="entry name" value="ABC1_TM_sf"/>
</dbReference>
<keyword evidence="3" id="KW-0547">Nucleotide-binding</keyword>
<feature type="transmembrane region" description="Helical" evidence="7">
    <location>
        <begin position="156"/>
        <end position="175"/>
    </location>
</feature>
<feature type="domain" description="ABC transmembrane type-1" evidence="9">
    <location>
        <begin position="17"/>
        <end position="299"/>
    </location>
</feature>
<evidence type="ECO:0000259" key="9">
    <source>
        <dbReference type="PROSITE" id="PS50929"/>
    </source>
</evidence>
<keyword evidence="4" id="KW-0067">ATP-binding</keyword>
<dbReference type="Pfam" id="PF00005">
    <property type="entry name" value="ABC_tran"/>
    <property type="match status" value="1"/>
</dbReference>
<keyword evidence="5 7" id="KW-1133">Transmembrane helix</keyword>
<dbReference type="PROSITE" id="PS50893">
    <property type="entry name" value="ABC_TRANSPORTER_2"/>
    <property type="match status" value="1"/>
</dbReference>
<evidence type="ECO:0000313" key="13">
    <source>
        <dbReference type="Proteomes" id="UP000270112"/>
    </source>
</evidence>
<feature type="domain" description="ABC transporter" evidence="8">
    <location>
        <begin position="338"/>
        <end position="572"/>
    </location>
</feature>
<keyword evidence="2 7" id="KW-0812">Transmembrane</keyword>
<keyword evidence="6 7" id="KW-0472">Membrane</keyword>
<evidence type="ECO:0000259" key="8">
    <source>
        <dbReference type="PROSITE" id="PS50893"/>
    </source>
</evidence>
<dbReference type="Gene3D" id="1.20.1560.10">
    <property type="entry name" value="ABC transporter type 1, transmembrane domain"/>
    <property type="match status" value="1"/>
</dbReference>
<comment type="subcellular location">
    <subcellularLocation>
        <location evidence="1">Cell membrane</location>
        <topology evidence="1">Multi-pass membrane protein</topology>
    </subcellularLocation>
</comment>
<reference evidence="10 12" key="1">
    <citation type="journal article" date="2018" name="Elife">
        <title>Discovery and characterization of a prevalent human gut bacterial enzyme sufficient for the inactivation of a family of plant toxins.</title>
        <authorList>
            <person name="Koppel N."/>
            <person name="Bisanz J.E."/>
            <person name="Pandelia M.E."/>
            <person name="Turnbaugh P.J."/>
            <person name="Balskus E.P."/>
        </authorList>
    </citation>
    <scope>NUCLEOTIDE SEQUENCE [LARGE SCALE GENOMIC DNA]</scope>
    <source>
        <strain evidence="10 12">DSM 16107</strain>
    </source>
</reference>
<name>A0A3N0IUK0_9ACTN</name>
<dbReference type="GO" id="GO:0016887">
    <property type="term" value="F:ATP hydrolysis activity"/>
    <property type="evidence" value="ECO:0007669"/>
    <property type="project" value="InterPro"/>
</dbReference>
<dbReference type="PROSITE" id="PS00211">
    <property type="entry name" value="ABC_TRANSPORTER_1"/>
    <property type="match status" value="1"/>
</dbReference>
<dbReference type="GO" id="GO:0005524">
    <property type="term" value="F:ATP binding"/>
    <property type="evidence" value="ECO:0007669"/>
    <property type="project" value="UniProtKB-KW"/>
</dbReference>
<accession>A0A3N0IUK0</accession>
<proteinExistence type="predicted"/>
<organism evidence="11 13">
    <name type="scientific">Eggerthella sinensis</name>
    <dbReference type="NCBI Taxonomy" id="242230"/>
    <lineage>
        <taxon>Bacteria</taxon>
        <taxon>Bacillati</taxon>
        <taxon>Actinomycetota</taxon>
        <taxon>Coriobacteriia</taxon>
        <taxon>Eggerthellales</taxon>
        <taxon>Eggerthellaceae</taxon>
        <taxon>Eggerthella</taxon>
    </lineage>
</organism>
<sequence length="578" mass="62686">MIDRSIFALPGIKGALAFLVAVAALRALAVVGQAWALATALVNLWYGGAVLDQVGWLALFLVCFVGRQALVTVQESYLERYADARADELRQDLLRTVFTEGGSVVQAHGTGTVATMVLEGVDQVETYIRLILPKTVGVVVVPFVLLVFIFPLDWVSGVIALVAFPFIILYMVILGHTAQDEAAKQHATFQVMSNHFIDSLRGIDTLKLFGRGKAHGKSIYEVSERFREATMKTLRVATLSSTVLDLFSTFSLAAVAIMLGFRLVDGTLVLFPALLVLILVPEYFKPVRDFASDYHASLDGKNALVTIQQLIGRRDEDAAARAARANEAVPAWDADARLEVRDLGFSYPDAAVLHDVSFSVQGFRKVGIVGTSGAGKSTLVNLLGGFAAPTEGALVVNGEDAGTLGCAAWQKQVVYIPQNPYLFHATLRENIAFYAPDAAEDDIERAVRVMGLEDVVAELPDGLDTLIGEGARALSGGQAQRIALARALLDPSRRILLFDEPTAHLDIETELELKERMLPLMEGRLVFFATHRLHWTRDMDLVLVMEDGRIVEAGAPDALLARGGAFARLVSQMGGEAR</sequence>
<dbReference type="InterPro" id="IPR011527">
    <property type="entry name" value="ABC1_TM_dom"/>
</dbReference>
<dbReference type="RefSeq" id="WP_114545981.1">
    <property type="nucleotide sequence ID" value="NZ_PPTT01000009.1"/>
</dbReference>
<protein>
    <submittedName>
        <fullName evidence="11">Thiol reductant ABC exporter subunit CydD</fullName>
    </submittedName>
</protein>
<evidence type="ECO:0000256" key="4">
    <source>
        <dbReference type="ARBA" id="ARBA00022840"/>
    </source>
</evidence>
<dbReference type="EMBL" id="PPTT01000009">
    <property type="protein sequence ID" value="RDB69491.1"/>
    <property type="molecule type" value="Genomic_DNA"/>
</dbReference>
<dbReference type="GO" id="GO:0005886">
    <property type="term" value="C:plasma membrane"/>
    <property type="evidence" value="ECO:0007669"/>
    <property type="project" value="UniProtKB-SubCell"/>
</dbReference>
<comment type="caution">
    <text evidence="11">The sequence shown here is derived from an EMBL/GenBank/DDBJ whole genome shotgun (WGS) entry which is preliminary data.</text>
</comment>
<dbReference type="InterPro" id="IPR017871">
    <property type="entry name" value="ABC_transporter-like_CS"/>
</dbReference>
<dbReference type="PROSITE" id="PS50929">
    <property type="entry name" value="ABC_TM1F"/>
    <property type="match status" value="1"/>
</dbReference>
<evidence type="ECO:0000256" key="6">
    <source>
        <dbReference type="ARBA" id="ARBA00023136"/>
    </source>
</evidence>
<dbReference type="Proteomes" id="UP000270112">
    <property type="component" value="Unassembled WGS sequence"/>
</dbReference>
<evidence type="ECO:0000313" key="12">
    <source>
        <dbReference type="Proteomes" id="UP000253817"/>
    </source>
</evidence>
<dbReference type="InterPro" id="IPR039421">
    <property type="entry name" value="Type_1_exporter"/>
</dbReference>
<dbReference type="InterPro" id="IPR014216">
    <property type="entry name" value="ABC_transptr_CydD"/>
</dbReference>
<keyword evidence="12" id="KW-1185">Reference proteome</keyword>
<evidence type="ECO:0000256" key="5">
    <source>
        <dbReference type="ARBA" id="ARBA00022989"/>
    </source>
</evidence>
<evidence type="ECO:0000256" key="2">
    <source>
        <dbReference type="ARBA" id="ARBA00022692"/>
    </source>
</evidence>
<dbReference type="InterPro" id="IPR003439">
    <property type="entry name" value="ABC_transporter-like_ATP-bd"/>
</dbReference>
<gene>
    <name evidence="11" type="primary">cydD</name>
    <name evidence="10" type="ORF">C1876_06905</name>
    <name evidence="11" type="ORF">DMP09_13455</name>
</gene>
<dbReference type="InterPro" id="IPR027417">
    <property type="entry name" value="P-loop_NTPase"/>
</dbReference>
<dbReference type="Pfam" id="PF00664">
    <property type="entry name" value="ABC_membrane"/>
    <property type="match status" value="1"/>
</dbReference>
<dbReference type="GO" id="GO:0042883">
    <property type="term" value="P:cysteine transport"/>
    <property type="evidence" value="ECO:0007669"/>
    <property type="project" value="InterPro"/>
</dbReference>
<evidence type="ECO:0000313" key="11">
    <source>
        <dbReference type="EMBL" id="RNM40633.1"/>
    </source>
</evidence>
<feature type="transmembrane region" description="Helical" evidence="7">
    <location>
        <begin position="45"/>
        <end position="66"/>
    </location>
</feature>
<dbReference type="InterPro" id="IPR003593">
    <property type="entry name" value="AAA+_ATPase"/>
</dbReference>
<reference evidence="13" key="2">
    <citation type="submission" date="2018-05" db="EMBL/GenBank/DDBJ databases">
        <title>Genome Sequencing of selected type strains of the family Eggerthellaceae.</title>
        <authorList>
            <person name="Danylec N."/>
            <person name="Stoll D.A."/>
            <person name="Doetsch A."/>
            <person name="Huch M."/>
        </authorList>
    </citation>
    <scope>NUCLEOTIDE SEQUENCE [LARGE SCALE GENOMIC DNA]</scope>
    <source>
        <strain evidence="13">DSM 16107</strain>
    </source>
</reference>
<dbReference type="AlphaFoldDB" id="A0A3N0IUK0"/>